<sequence length="242" mass="25720">MTTAAPDLEALHRNYSKTTYLWGNITMVACLLLATAVPFYLYFSTDLGIEVSHIVTAFIAVAAVYGVFWVVEPVTYFPILGPAGMYQAFMIGNISNKLVPSAIVAQSTIGAEPGTRKASYSATAAICGAAVVHVLSMLVLVGLLGTWLVSITPEPITEVARLYILPAILGGVTVQLIATLNQVRATIIALVVSAVVVLLIVPFSPPLVKSFATAIAVIATIVITWYARDRKVRSSSDTAHIN</sequence>
<evidence type="ECO:0000313" key="2">
    <source>
        <dbReference type="EMBL" id="GAA4386592.1"/>
    </source>
</evidence>
<evidence type="ECO:0000313" key="3">
    <source>
        <dbReference type="Proteomes" id="UP001500642"/>
    </source>
</evidence>
<dbReference type="EMBL" id="BAABGL010000004">
    <property type="protein sequence ID" value="GAA4386592.1"/>
    <property type="molecule type" value="Genomic_DNA"/>
</dbReference>
<gene>
    <name evidence="2" type="ORF">GCM10023167_09700</name>
</gene>
<evidence type="ECO:0000256" key="1">
    <source>
        <dbReference type="SAM" id="Phobius"/>
    </source>
</evidence>
<keyword evidence="3" id="KW-1185">Reference proteome</keyword>
<feature type="transmembrane region" description="Helical" evidence="1">
    <location>
        <begin position="20"/>
        <end position="42"/>
    </location>
</feature>
<feature type="transmembrane region" description="Helical" evidence="1">
    <location>
        <begin position="210"/>
        <end position="227"/>
    </location>
</feature>
<keyword evidence="1" id="KW-0472">Membrane</keyword>
<name>A0ABP8J802_9MICO</name>
<keyword evidence="1" id="KW-0812">Transmembrane</keyword>
<dbReference type="Proteomes" id="UP001500642">
    <property type="component" value="Unassembled WGS sequence"/>
</dbReference>
<feature type="transmembrane region" description="Helical" evidence="1">
    <location>
        <begin position="54"/>
        <end position="71"/>
    </location>
</feature>
<keyword evidence="1" id="KW-1133">Transmembrane helix</keyword>
<proteinExistence type="predicted"/>
<feature type="transmembrane region" description="Helical" evidence="1">
    <location>
        <begin position="160"/>
        <end position="178"/>
    </location>
</feature>
<feature type="transmembrane region" description="Helical" evidence="1">
    <location>
        <begin position="185"/>
        <end position="204"/>
    </location>
</feature>
<accession>A0ABP8J802</accession>
<comment type="caution">
    <text evidence="2">The sequence shown here is derived from an EMBL/GenBank/DDBJ whole genome shotgun (WGS) entry which is preliminary data.</text>
</comment>
<organism evidence="2 3">
    <name type="scientific">Brevibacterium pityocampae</name>
    <dbReference type="NCBI Taxonomy" id="506594"/>
    <lineage>
        <taxon>Bacteria</taxon>
        <taxon>Bacillati</taxon>
        <taxon>Actinomycetota</taxon>
        <taxon>Actinomycetes</taxon>
        <taxon>Micrococcales</taxon>
        <taxon>Brevibacteriaceae</taxon>
        <taxon>Brevibacterium</taxon>
    </lineage>
</organism>
<dbReference type="RefSeq" id="WP_345030330.1">
    <property type="nucleotide sequence ID" value="NZ_BAABGL010000004.1"/>
</dbReference>
<protein>
    <submittedName>
        <fullName evidence="2">Uncharacterized protein</fullName>
    </submittedName>
</protein>
<reference evidence="3" key="1">
    <citation type="journal article" date="2019" name="Int. J. Syst. Evol. Microbiol.">
        <title>The Global Catalogue of Microorganisms (GCM) 10K type strain sequencing project: providing services to taxonomists for standard genome sequencing and annotation.</title>
        <authorList>
            <consortium name="The Broad Institute Genomics Platform"/>
            <consortium name="The Broad Institute Genome Sequencing Center for Infectious Disease"/>
            <person name="Wu L."/>
            <person name="Ma J."/>
        </authorList>
    </citation>
    <scope>NUCLEOTIDE SEQUENCE [LARGE SCALE GENOMIC DNA]</scope>
    <source>
        <strain evidence="3">JCM 17808</strain>
    </source>
</reference>
<feature type="transmembrane region" description="Helical" evidence="1">
    <location>
        <begin position="120"/>
        <end position="148"/>
    </location>
</feature>